<reference evidence="2 3" key="1">
    <citation type="submission" date="2024-05" db="EMBL/GenBank/DDBJ databases">
        <authorList>
            <person name="Wallberg A."/>
        </authorList>
    </citation>
    <scope>NUCLEOTIDE SEQUENCE [LARGE SCALE GENOMIC DNA]</scope>
</reference>
<gene>
    <name evidence="2" type="ORF">MNOR_LOCUS40439</name>
</gene>
<accession>A0AAV2SU77</accession>
<dbReference type="GO" id="GO:0007281">
    <property type="term" value="P:germ cell development"/>
    <property type="evidence" value="ECO:0007669"/>
    <property type="project" value="InterPro"/>
</dbReference>
<dbReference type="AlphaFoldDB" id="A0AAV2SU77"/>
<evidence type="ECO:0000313" key="3">
    <source>
        <dbReference type="Proteomes" id="UP001497623"/>
    </source>
</evidence>
<dbReference type="PANTHER" id="PTHR23231:SF17">
    <property type="entry name" value="BTB DOMAIN-CONTAINING PROTEIN"/>
    <property type="match status" value="1"/>
</dbReference>
<evidence type="ECO:0000313" key="2">
    <source>
        <dbReference type="EMBL" id="CAL4238198.1"/>
    </source>
</evidence>
<proteinExistence type="predicted"/>
<name>A0AAV2SU77_MEGNR</name>
<organism evidence="2 3">
    <name type="scientific">Meganyctiphanes norvegica</name>
    <name type="common">Northern krill</name>
    <name type="synonym">Thysanopoda norvegica</name>
    <dbReference type="NCBI Taxonomy" id="48144"/>
    <lineage>
        <taxon>Eukaryota</taxon>
        <taxon>Metazoa</taxon>
        <taxon>Ecdysozoa</taxon>
        <taxon>Arthropoda</taxon>
        <taxon>Crustacea</taxon>
        <taxon>Multicrustacea</taxon>
        <taxon>Malacostraca</taxon>
        <taxon>Eumalacostraca</taxon>
        <taxon>Eucarida</taxon>
        <taxon>Euphausiacea</taxon>
        <taxon>Euphausiidae</taxon>
        <taxon>Meganyctiphanes</taxon>
    </lineage>
</organism>
<evidence type="ECO:0000256" key="1">
    <source>
        <dbReference type="ARBA" id="ARBA00022473"/>
    </source>
</evidence>
<feature type="non-terminal residue" evidence="2">
    <location>
        <position position="247"/>
    </location>
</feature>
<dbReference type="InterPro" id="IPR043380">
    <property type="entry name" value="Gcl-like"/>
</dbReference>
<protein>
    <submittedName>
        <fullName evidence="2">Uncharacterized protein</fullName>
    </submittedName>
</protein>
<sequence>RQLILLQKHHPWASGLPSPFLRARRVMRENLQSWFLDIEVLGKFNLAAAHRVMYVFFSYLNVHIVYGSRILPVSWLTPAAMHQWYNMLRIDQGKDRGPVDISEEEFDKSCTRCGRVLGNSGQHIWRWTGYNFGLDMVMTHDGSSLRLKRNHRTENVANLSHPSKRNIMYRISVASLDDQKQAVYSKTSGIQSVSLSKNEEIRVMTLDQEVSYPLLLSANFLIATNNTLGYCNTISINGSSNSGSNNA</sequence>
<dbReference type="PANTHER" id="PTHR23231">
    <property type="entry name" value="GERM CELL-LESS PROTEIN"/>
    <property type="match status" value="1"/>
</dbReference>
<dbReference type="EMBL" id="CAXKWB010123359">
    <property type="protein sequence ID" value="CAL4238198.1"/>
    <property type="molecule type" value="Genomic_DNA"/>
</dbReference>
<feature type="non-terminal residue" evidence="2">
    <location>
        <position position="1"/>
    </location>
</feature>
<comment type="caution">
    <text evidence="2">The sequence shown here is derived from an EMBL/GenBank/DDBJ whole genome shotgun (WGS) entry which is preliminary data.</text>
</comment>
<keyword evidence="3" id="KW-1185">Reference proteome</keyword>
<keyword evidence="1" id="KW-0217">Developmental protein</keyword>
<dbReference type="Proteomes" id="UP001497623">
    <property type="component" value="Unassembled WGS sequence"/>
</dbReference>